<dbReference type="RefSeq" id="XP_060458559.1">
    <property type="nucleotide sequence ID" value="XM_060602136.1"/>
</dbReference>
<gene>
    <name evidence="1" type="ORF">CcaverHIS019_0509220</name>
</gene>
<reference evidence="1" key="1">
    <citation type="journal article" date="2023" name="BMC Genomics">
        <title>Chromosome-level genome assemblies of Cutaneotrichosporon spp. (Trichosporonales, Basidiomycota) reveal imbalanced evolution between nucleotide sequences and chromosome synteny.</title>
        <authorList>
            <person name="Kobayashi Y."/>
            <person name="Kayamori A."/>
            <person name="Aoki K."/>
            <person name="Shiwa Y."/>
            <person name="Matsutani M."/>
            <person name="Fujita N."/>
            <person name="Sugita T."/>
            <person name="Iwasaki W."/>
            <person name="Tanaka N."/>
            <person name="Takashima M."/>
        </authorList>
    </citation>
    <scope>NUCLEOTIDE SEQUENCE</scope>
    <source>
        <strain evidence="1">HIS019</strain>
    </source>
</reference>
<evidence type="ECO:0000313" key="2">
    <source>
        <dbReference type="Proteomes" id="UP001233271"/>
    </source>
</evidence>
<dbReference type="EMBL" id="AP028216">
    <property type="protein sequence ID" value="BEI93294.1"/>
    <property type="molecule type" value="Genomic_DNA"/>
</dbReference>
<protein>
    <submittedName>
        <fullName evidence="1">Uncharacterized protein</fullName>
    </submittedName>
</protein>
<organism evidence="1 2">
    <name type="scientific">Cutaneotrichosporon cavernicola</name>
    <dbReference type="NCBI Taxonomy" id="279322"/>
    <lineage>
        <taxon>Eukaryota</taxon>
        <taxon>Fungi</taxon>
        <taxon>Dikarya</taxon>
        <taxon>Basidiomycota</taxon>
        <taxon>Agaricomycotina</taxon>
        <taxon>Tremellomycetes</taxon>
        <taxon>Trichosporonales</taxon>
        <taxon>Trichosporonaceae</taxon>
        <taxon>Cutaneotrichosporon</taxon>
    </lineage>
</organism>
<dbReference type="GeneID" id="85497164"/>
<dbReference type="KEGG" id="ccac:CcaHIS019_0509220"/>
<accession>A0AA48L7A5</accession>
<evidence type="ECO:0000313" key="1">
    <source>
        <dbReference type="EMBL" id="BEI93294.1"/>
    </source>
</evidence>
<proteinExistence type="predicted"/>
<keyword evidence="2" id="KW-1185">Reference proteome</keyword>
<name>A0AA48L7A5_9TREE</name>
<sequence length="172" mass="18887">MPPTRPSVQTHSDLLHRSPFITYTGSWLTLASYHSWVPDDSESGSFNFAFDGTDFAVYGGWDADTAAWIDIDGNSTWWHAERPSGPLPPDGHMMYSQTVPAGFHRVSVNLASGRMGLVKVVVGDGPIGPDAYPWEWWHLALGASAMLLAATRIISRKRRTLADDLTCPSEKA</sequence>
<dbReference type="Proteomes" id="UP001233271">
    <property type="component" value="Chromosome 5"/>
</dbReference>
<dbReference type="AlphaFoldDB" id="A0AA48L7A5"/>